<keyword evidence="18" id="KW-0560">Oxidoreductase</keyword>
<feature type="domain" description="Cytochrome oxidase subunit II transmembrane region profile" evidence="17">
    <location>
        <begin position="16"/>
        <end position="114"/>
    </location>
</feature>
<dbReference type="AlphaFoldDB" id="A0A7C4LJ02"/>
<comment type="cofactor">
    <cofactor evidence="14">
        <name>Cu cation</name>
        <dbReference type="ChEBI" id="CHEBI:23378"/>
    </cofactor>
    <text evidence="14">Binds a copper A center.</text>
</comment>
<organism evidence="18">
    <name type="scientific">Schlesneria paludicola</name>
    <dbReference type="NCBI Taxonomy" id="360056"/>
    <lineage>
        <taxon>Bacteria</taxon>
        <taxon>Pseudomonadati</taxon>
        <taxon>Planctomycetota</taxon>
        <taxon>Planctomycetia</taxon>
        <taxon>Planctomycetales</taxon>
        <taxon>Planctomycetaceae</taxon>
        <taxon>Schlesneria</taxon>
    </lineage>
</organism>
<dbReference type="Pfam" id="PF02790">
    <property type="entry name" value="COX2_TM"/>
    <property type="match status" value="1"/>
</dbReference>
<evidence type="ECO:0000256" key="11">
    <source>
        <dbReference type="ARBA" id="ARBA00023136"/>
    </source>
</evidence>
<dbReference type="PROSITE" id="PS00078">
    <property type="entry name" value="COX2"/>
    <property type="match status" value="1"/>
</dbReference>
<dbReference type="Pfam" id="PF00116">
    <property type="entry name" value="COX2"/>
    <property type="match status" value="1"/>
</dbReference>
<comment type="caution">
    <text evidence="18">The sequence shown here is derived from an EMBL/GenBank/DDBJ whole genome shotgun (WGS) entry which is preliminary data.</text>
</comment>
<evidence type="ECO:0000256" key="14">
    <source>
        <dbReference type="RuleBase" id="RU004024"/>
    </source>
</evidence>
<comment type="catalytic activity">
    <reaction evidence="14">
        <text>4 Fe(II)-[cytochrome c] + O2 + 8 H(+)(in) = 4 Fe(III)-[cytochrome c] + 2 H2O + 4 H(+)(out)</text>
        <dbReference type="Rhea" id="RHEA:11436"/>
        <dbReference type="Rhea" id="RHEA-COMP:10350"/>
        <dbReference type="Rhea" id="RHEA-COMP:14399"/>
        <dbReference type="ChEBI" id="CHEBI:15377"/>
        <dbReference type="ChEBI" id="CHEBI:15378"/>
        <dbReference type="ChEBI" id="CHEBI:15379"/>
        <dbReference type="ChEBI" id="CHEBI:29033"/>
        <dbReference type="ChEBI" id="CHEBI:29034"/>
        <dbReference type="EC" id="7.1.1.9"/>
    </reaction>
</comment>
<dbReference type="GO" id="GO:0042773">
    <property type="term" value="P:ATP synthesis coupled electron transport"/>
    <property type="evidence" value="ECO:0007669"/>
    <property type="project" value="TreeGrafter"/>
</dbReference>
<evidence type="ECO:0000256" key="6">
    <source>
        <dbReference type="ARBA" id="ARBA00022723"/>
    </source>
</evidence>
<dbReference type="Gene3D" id="2.60.40.420">
    <property type="entry name" value="Cupredoxins - blue copper proteins"/>
    <property type="match status" value="1"/>
</dbReference>
<keyword evidence="8 13" id="KW-0249">Electron transport</keyword>
<keyword evidence="11 15" id="KW-0472">Membrane</keyword>
<feature type="domain" description="Cytochrome oxidase subunit II copper A binding" evidence="16">
    <location>
        <begin position="119"/>
        <end position="242"/>
    </location>
</feature>
<evidence type="ECO:0000259" key="17">
    <source>
        <dbReference type="PROSITE" id="PS50999"/>
    </source>
</evidence>
<keyword evidence="6 14" id="KW-0479">Metal-binding</keyword>
<comment type="function">
    <text evidence="12 14">Subunits I and II form the functional core of the enzyme complex. Electrons originating in cytochrome c are transferred via heme a and Cu(A) to the binuclear center formed by heme a3 and Cu(B).</text>
</comment>
<evidence type="ECO:0000256" key="2">
    <source>
        <dbReference type="ARBA" id="ARBA00007866"/>
    </source>
</evidence>
<dbReference type="SUPFAM" id="SSF49503">
    <property type="entry name" value="Cupredoxins"/>
    <property type="match status" value="1"/>
</dbReference>
<accession>A0A7C4LJ02</accession>
<evidence type="ECO:0000256" key="9">
    <source>
        <dbReference type="ARBA" id="ARBA00022989"/>
    </source>
</evidence>
<reference evidence="18" key="1">
    <citation type="journal article" date="2020" name="mSystems">
        <title>Genome- and Community-Level Interaction Insights into Carbon Utilization and Element Cycling Functions of Hydrothermarchaeota in Hydrothermal Sediment.</title>
        <authorList>
            <person name="Zhou Z."/>
            <person name="Liu Y."/>
            <person name="Xu W."/>
            <person name="Pan J."/>
            <person name="Luo Z.H."/>
            <person name="Li M."/>
        </authorList>
    </citation>
    <scope>NUCLEOTIDE SEQUENCE [LARGE SCALE GENOMIC DNA]</scope>
    <source>
        <strain evidence="18">SpSt-508</strain>
    </source>
</reference>
<dbReference type="GO" id="GO:0004129">
    <property type="term" value="F:cytochrome-c oxidase activity"/>
    <property type="evidence" value="ECO:0007669"/>
    <property type="project" value="UniProtKB-EC"/>
</dbReference>
<dbReference type="EC" id="7.1.1.9" evidence="14"/>
<dbReference type="PROSITE" id="PS50857">
    <property type="entry name" value="COX2_CUA"/>
    <property type="match status" value="1"/>
</dbReference>
<dbReference type="InterPro" id="IPR001505">
    <property type="entry name" value="Copper_CuA"/>
</dbReference>
<evidence type="ECO:0000256" key="3">
    <source>
        <dbReference type="ARBA" id="ARBA00022448"/>
    </source>
</evidence>
<dbReference type="SUPFAM" id="SSF81464">
    <property type="entry name" value="Cytochrome c oxidase subunit II-like, transmembrane region"/>
    <property type="match status" value="1"/>
</dbReference>
<proteinExistence type="inferred from homology"/>
<keyword evidence="10 14" id="KW-0186">Copper</keyword>
<keyword evidence="5 13" id="KW-0812">Transmembrane</keyword>
<evidence type="ECO:0000256" key="5">
    <source>
        <dbReference type="ARBA" id="ARBA00022692"/>
    </source>
</evidence>
<keyword evidence="4 13" id="KW-0679">Respiratory chain</keyword>
<evidence type="ECO:0000256" key="12">
    <source>
        <dbReference type="ARBA" id="ARBA00024688"/>
    </source>
</evidence>
<dbReference type="InterPro" id="IPR045187">
    <property type="entry name" value="CcO_II"/>
</dbReference>
<dbReference type="GO" id="GO:0005507">
    <property type="term" value="F:copper ion binding"/>
    <property type="evidence" value="ECO:0007669"/>
    <property type="project" value="InterPro"/>
</dbReference>
<dbReference type="PROSITE" id="PS50999">
    <property type="entry name" value="COX2_TM"/>
    <property type="match status" value="1"/>
</dbReference>
<dbReference type="GO" id="GO:0005886">
    <property type="term" value="C:plasma membrane"/>
    <property type="evidence" value="ECO:0007669"/>
    <property type="project" value="UniProtKB-SubCell"/>
</dbReference>
<comment type="similarity">
    <text evidence="2 13">Belongs to the cytochrome c oxidase subunit 2 family.</text>
</comment>
<dbReference type="InterPro" id="IPR036257">
    <property type="entry name" value="Cyt_c_oxidase_su2_TM_sf"/>
</dbReference>
<evidence type="ECO:0000256" key="1">
    <source>
        <dbReference type="ARBA" id="ARBA00004141"/>
    </source>
</evidence>
<protein>
    <recommendedName>
        <fullName evidence="14">Cytochrome c oxidase subunit 2</fullName>
        <ecNumber evidence="14">7.1.1.9</ecNumber>
    </recommendedName>
</protein>
<evidence type="ECO:0000256" key="7">
    <source>
        <dbReference type="ARBA" id="ARBA00022967"/>
    </source>
</evidence>
<feature type="transmembrane region" description="Helical" evidence="15">
    <location>
        <begin position="83"/>
        <end position="104"/>
    </location>
</feature>
<sequence length="259" mass="29132">MFAAVLAVVVFWMAPDLGWWFPGDGRAHTPLGQKIDDLFYLILTITGLTFVGVQIALGYVLWRGAAAGQDPQAKSVFSHGSHTLEVIWTIVPAGILLFIALYQMDVWAHYRVKTLFPKKLEPVAEVTARQFEWRIRYPARGKKLQPTPQPDDLYTVNDLRVPAGRPVSISLRTEDVQHSFFVPELRVKQDAVPGLVIPVWFEVTDVGTYELACAELCGWGHYKMKARVKAESAADFEAWKTQAAREQFDDGYRPPADGE</sequence>
<dbReference type="NCBIfam" id="TIGR02866">
    <property type="entry name" value="CoxB"/>
    <property type="match status" value="1"/>
</dbReference>
<dbReference type="InterPro" id="IPR011759">
    <property type="entry name" value="Cyt_c_oxidase_su2_TM_dom"/>
</dbReference>
<name>A0A7C4LJ02_9PLAN</name>
<dbReference type="InterPro" id="IPR002429">
    <property type="entry name" value="CcO_II-like_C"/>
</dbReference>
<gene>
    <name evidence="18" type="primary">coxB</name>
    <name evidence="18" type="ORF">ENS64_00990</name>
</gene>
<evidence type="ECO:0000256" key="15">
    <source>
        <dbReference type="SAM" id="Phobius"/>
    </source>
</evidence>
<evidence type="ECO:0000313" key="18">
    <source>
        <dbReference type="EMBL" id="HGT37835.1"/>
    </source>
</evidence>
<keyword evidence="7" id="KW-1278">Translocase</keyword>
<keyword evidence="3 13" id="KW-0813">Transport</keyword>
<evidence type="ECO:0000256" key="13">
    <source>
        <dbReference type="RuleBase" id="RU000456"/>
    </source>
</evidence>
<feature type="transmembrane region" description="Helical" evidence="15">
    <location>
        <begin position="38"/>
        <end position="62"/>
    </location>
</feature>
<comment type="subcellular location">
    <subcellularLocation>
        <location evidence="13">Cell membrane</location>
        <topology evidence="13">Multi-pass membrane protein</topology>
    </subcellularLocation>
    <subcellularLocation>
        <location evidence="1">Membrane</location>
        <topology evidence="1">Multi-pass membrane protein</topology>
    </subcellularLocation>
</comment>
<keyword evidence="9 15" id="KW-1133">Transmembrane helix</keyword>
<dbReference type="PRINTS" id="PR01166">
    <property type="entry name" value="CYCOXIDASEII"/>
</dbReference>
<evidence type="ECO:0000259" key="16">
    <source>
        <dbReference type="PROSITE" id="PS50857"/>
    </source>
</evidence>
<evidence type="ECO:0000256" key="10">
    <source>
        <dbReference type="ARBA" id="ARBA00023008"/>
    </source>
</evidence>
<dbReference type="EMBL" id="DSVQ01000003">
    <property type="protein sequence ID" value="HGT37835.1"/>
    <property type="molecule type" value="Genomic_DNA"/>
</dbReference>
<dbReference type="PANTHER" id="PTHR22888:SF9">
    <property type="entry name" value="CYTOCHROME C OXIDASE SUBUNIT 2"/>
    <property type="match status" value="1"/>
</dbReference>
<dbReference type="InterPro" id="IPR008972">
    <property type="entry name" value="Cupredoxin"/>
</dbReference>
<dbReference type="PANTHER" id="PTHR22888">
    <property type="entry name" value="CYTOCHROME C OXIDASE, SUBUNIT II"/>
    <property type="match status" value="1"/>
</dbReference>
<dbReference type="Gene3D" id="1.10.287.90">
    <property type="match status" value="1"/>
</dbReference>
<evidence type="ECO:0000256" key="4">
    <source>
        <dbReference type="ARBA" id="ARBA00022660"/>
    </source>
</evidence>
<evidence type="ECO:0000256" key="8">
    <source>
        <dbReference type="ARBA" id="ARBA00022982"/>
    </source>
</evidence>
<dbReference type="GO" id="GO:0016491">
    <property type="term" value="F:oxidoreductase activity"/>
    <property type="evidence" value="ECO:0007669"/>
    <property type="project" value="UniProtKB-KW"/>
</dbReference>
<dbReference type="InterPro" id="IPR014222">
    <property type="entry name" value="Cyt_c_oxidase_su2"/>
</dbReference>